<gene>
    <name evidence="2" type="ORF">RINTHH_19450</name>
</gene>
<proteinExistence type="predicted"/>
<reference evidence="2 3" key="1">
    <citation type="submission" date="2012-05" db="EMBL/GenBank/DDBJ databases">
        <authorList>
            <person name="Hilton J."/>
        </authorList>
    </citation>
    <scope>NUCLEOTIDE SEQUENCE [LARGE SCALE GENOMIC DNA]</scope>
    <source>
        <strain evidence="2 3">HH01</strain>
    </source>
</reference>
<dbReference type="SUPFAM" id="SSF53300">
    <property type="entry name" value="vWA-like"/>
    <property type="match status" value="1"/>
</dbReference>
<feature type="domain" description="VWFA" evidence="1">
    <location>
        <begin position="43"/>
        <end position="215"/>
    </location>
</feature>
<dbReference type="PROSITE" id="PS50234">
    <property type="entry name" value="VWFA"/>
    <property type="match status" value="1"/>
</dbReference>
<dbReference type="Gene3D" id="3.40.50.410">
    <property type="entry name" value="von Willebrand factor, type A domain"/>
    <property type="match status" value="1"/>
</dbReference>
<accession>M1X378</accession>
<protein>
    <submittedName>
        <fullName evidence="2">Putative membrane protein</fullName>
    </submittedName>
</protein>
<dbReference type="EMBL" id="CAIY01000080">
    <property type="protein sequence ID" value="CCH68100.1"/>
    <property type="molecule type" value="Genomic_DNA"/>
</dbReference>
<dbReference type="STRING" id="1165094.RINTHH_19450"/>
<name>M1X378_9NOST</name>
<dbReference type="SMART" id="SM00327">
    <property type="entry name" value="VWA"/>
    <property type="match status" value="1"/>
</dbReference>
<evidence type="ECO:0000259" key="1">
    <source>
        <dbReference type="PROSITE" id="PS50234"/>
    </source>
</evidence>
<dbReference type="Pfam" id="PF00092">
    <property type="entry name" value="VWA"/>
    <property type="match status" value="1"/>
</dbReference>
<dbReference type="PANTHER" id="PTHR10579">
    <property type="entry name" value="CALCIUM-ACTIVATED CHLORIDE CHANNEL REGULATOR"/>
    <property type="match status" value="1"/>
</dbReference>
<dbReference type="InterPro" id="IPR036465">
    <property type="entry name" value="vWFA_dom_sf"/>
</dbReference>
<dbReference type="OrthoDB" id="571198at2"/>
<comment type="caution">
    <text evidence="2">The sequence shown here is derived from an EMBL/GenBank/DDBJ whole genome shotgun (WGS) entry which is preliminary data.</text>
</comment>
<dbReference type="Proteomes" id="UP000053051">
    <property type="component" value="Unassembled WGS sequence"/>
</dbReference>
<reference evidence="3" key="2">
    <citation type="submission" date="2016-01" db="EMBL/GenBank/DDBJ databases">
        <title>Diatom-associated endosymboitic cyanobacterium lacks core nitrogen metabolism enzymes.</title>
        <authorList>
            <person name="Hilton J.A."/>
            <person name="Foster R.A."/>
            <person name="Tripp H.J."/>
            <person name="Carter B.J."/>
            <person name="Zehr J.P."/>
            <person name="Villareal T.A."/>
        </authorList>
    </citation>
    <scope>NUCLEOTIDE SEQUENCE [LARGE SCALE GENOMIC DNA]</scope>
    <source>
        <strain evidence="3">HH01</strain>
    </source>
</reference>
<dbReference type="PANTHER" id="PTHR10579:SF43">
    <property type="entry name" value="ZINC FINGER (C3HC4-TYPE RING FINGER) FAMILY PROTEIN"/>
    <property type="match status" value="1"/>
</dbReference>
<evidence type="ECO:0000313" key="2">
    <source>
        <dbReference type="EMBL" id="CCH68100.1"/>
    </source>
</evidence>
<sequence length="424" mass="47090">MKVSLQANFNDSNVDANQLNNQRQLEVSISVNIGQTDKNVPLNLCLVLDHSASMNGKPLEMVKRAAIGLVDRLKEGDRLSIVAFDHRAKVLIPNQILENPEWTKQQIAYLSADGGTAIDEGLRLGIEQLAKGKQENISQVFLLTDGENEHGDNNRCLKLAQLAANHNLTLNALGFGDHWNQDILERIADTSGGTLSYIQRPDEAIEAFNRLFKRAQSIGLTNAHLLFQLMPNVRLAKLKPIAQVSPDTIELPIQLEANGRFSVRLGDLMLDTERVVLANLYMGKLPVGKQAITNLQIKYSDPAQNYTGLYSENMPVYMEVQEVYKPRLNSNVQKSILILAKYRQTQLAEAKLQKGDHAGAVTMLHTAAKTALQMGDNSAATVLQTSATRLQMGEKLSETDRKRTYIVSKTILQDFNHDINKSVN</sequence>
<dbReference type="InterPro" id="IPR002035">
    <property type="entry name" value="VWF_A"/>
</dbReference>
<keyword evidence="3" id="KW-1185">Reference proteome</keyword>
<organism evidence="2 3">
    <name type="scientific">Richelia intracellularis HH01</name>
    <dbReference type="NCBI Taxonomy" id="1165094"/>
    <lineage>
        <taxon>Bacteria</taxon>
        <taxon>Bacillati</taxon>
        <taxon>Cyanobacteriota</taxon>
        <taxon>Cyanophyceae</taxon>
        <taxon>Nostocales</taxon>
        <taxon>Nostocaceae</taxon>
        <taxon>Richelia</taxon>
    </lineage>
</organism>
<dbReference type="RefSeq" id="WP_008235468.1">
    <property type="nucleotide sequence ID" value="NZ_CAIY01000080.1"/>
</dbReference>
<evidence type="ECO:0000313" key="3">
    <source>
        <dbReference type="Proteomes" id="UP000053051"/>
    </source>
</evidence>
<dbReference type="InterPro" id="IPR051266">
    <property type="entry name" value="CLCR"/>
</dbReference>
<dbReference type="AlphaFoldDB" id="M1X378"/>